<feature type="transmembrane region" description="Helical" evidence="7">
    <location>
        <begin position="209"/>
        <end position="233"/>
    </location>
</feature>
<feature type="transmembrane region" description="Helical" evidence="7">
    <location>
        <begin position="276"/>
        <end position="295"/>
    </location>
</feature>
<name>A0A8J4DZE6_9ACTN</name>
<protein>
    <submittedName>
        <fullName evidence="9">MFS transporter</fullName>
    </submittedName>
</protein>
<comment type="similarity">
    <text evidence="2">Belongs to the major facilitator superfamily.</text>
</comment>
<dbReference type="GO" id="GO:0022857">
    <property type="term" value="F:transmembrane transporter activity"/>
    <property type="evidence" value="ECO:0007669"/>
    <property type="project" value="InterPro"/>
</dbReference>
<evidence type="ECO:0000259" key="8">
    <source>
        <dbReference type="PROSITE" id="PS50850"/>
    </source>
</evidence>
<evidence type="ECO:0000256" key="5">
    <source>
        <dbReference type="ARBA" id="ARBA00022989"/>
    </source>
</evidence>
<feature type="transmembrane region" description="Helical" evidence="7">
    <location>
        <begin position="335"/>
        <end position="357"/>
    </location>
</feature>
<feature type="transmembrane region" description="Helical" evidence="7">
    <location>
        <begin position="134"/>
        <end position="153"/>
    </location>
</feature>
<dbReference type="EMBL" id="BOPG01000021">
    <property type="protein sequence ID" value="GIJ55646.1"/>
    <property type="molecule type" value="Genomic_DNA"/>
</dbReference>
<dbReference type="PANTHER" id="PTHR23514:SF3">
    <property type="entry name" value="BYPASS OF STOP CODON PROTEIN 6"/>
    <property type="match status" value="1"/>
</dbReference>
<evidence type="ECO:0000256" key="1">
    <source>
        <dbReference type="ARBA" id="ARBA00004651"/>
    </source>
</evidence>
<feature type="transmembrane region" description="Helical" evidence="7">
    <location>
        <begin position="70"/>
        <end position="95"/>
    </location>
</feature>
<keyword evidence="3" id="KW-0813">Transport</keyword>
<evidence type="ECO:0000313" key="10">
    <source>
        <dbReference type="Proteomes" id="UP000612585"/>
    </source>
</evidence>
<feature type="transmembrane region" description="Helical" evidence="7">
    <location>
        <begin position="363"/>
        <end position="383"/>
    </location>
</feature>
<evidence type="ECO:0000256" key="4">
    <source>
        <dbReference type="ARBA" id="ARBA00022692"/>
    </source>
</evidence>
<keyword evidence="6 7" id="KW-0472">Membrane</keyword>
<evidence type="ECO:0000256" key="7">
    <source>
        <dbReference type="SAM" id="Phobius"/>
    </source>
</evidence>
<dbReference type="Gene3D" id="1.20.1250.20">
    <property type="entry name" value="MFS general substrate transporter like domains"/>
    <property type="match status" value="2"/>
</dbReference>
<feature type="transmembrane region" description="Helical" evidence="7">
    <location>
        <begin position="165"/>
        <end position="188"/>
    </location>
</feature>
<dbReference type="GO" id="GO:0005886">
    <property type="term" value="C:plasma membrane"/>
    <property type="evidence" value="ECO:0007669"/>
    <property type="project" value="UniProtKB-SubCell"/>
</dbReference>
<evidence type="ECO:0000256" key="3">
    <source>
        <dbReference type="ARBA" id="ARBA00022448"/>
    </source>
</evidence>
<evidence type="ECO:0000256" key="6">
    <source>
        <dbReference type="ARBA" id="ARBA00023136"/>
    </source>
</evidence>
<feature type="transmembrane region" description="Helical" evidence="7">
    <location>
        <begin position="301"/>
        <end position="323"/>
    </location>
</feature>
<keyword evidence="4 7" id="KW-0812">Transmembrane</keyword>
<organism evidence="9 10">
    <name type="scientific">Virgisporangium aurantiacum</name>
    <dbReference type="NCBI Taxonomy" id="175570"/>
    <lineage>
        <taxon>Bacteria</taxon>
        <taxon>Bacillati</taxon>
        <taxon>Actinomycetota</taxon>
        <taxon>Actinomycetes</taxon>
        <taxon>Micromonosporales</taxon>
        <taxon>Micromonosporaceae</taxon>
        <taxon>Virgisporangium</taxon>
    </lineage>
</organism>
<feature type="transmembrane region" description="Helical" evidence="7">
    <location>
        <begin position="245"/>
        <end position="264"/>
    </location>
</feature>
<evidence type="ECO:0000313" key="9">
    <source>
        <dbReference type="EMBL" id="GIJ55646.1"/>
    </source>
</evidence>
<feature type="transmembrane region" description="Helical" evidence="7">
    <location>
        <begin position="101"/>
        <end position="122"/>
    </location>
</feature>
<dbReference type="PANTHER" id="PTHR23514">
    <property type="entry name" value="BYPASS OF STOP CODON PROTEIN 6"/>
    <property type="match status" value="1"/>
</dbReference>
<dbReference type="Pfam" id="PF07690">
    <property type="entry name" value="MFS_1"/>
    <property type="match status" value="1"/>
</dbReference>
<gene>
    <name evidence="9" type="ORF">Vau01_031620</name>
</gene>
<dbReference type="InterPro" id="IPR036259">
    <property type="entry name" value="MFS_trans_sf"/>
</dbReference>
<dbReference type="RefSeq" id="WP_203992761.1">
    <property type="nucleotide sequence ID" value="NZ_BOPG01000021.1"/>
</dbReference>
<proteinExistence type="inferred from homology"/>
<dbReference type="Proteomes" id="UP000612585">
    <property type="component" value="Unassembled WGS sequence"/>
</dbReference>
<dbReference type="InterPro" id="IPR051788">
    <property type="entry name" value="MFS_Transporter"/>
</dbReference>
<keyword evidence="10" id="KW-1185">Reference proteome</keyword>
<dbReference type="AlphaFoldDB" id="A0A8J4DZE6"/>
<keyword evidence="5 7" id="KW-1133">Transmembrane helix</keyword>
<feature type="transmembrane region" description="Helical" evidence="7">
    <location>
        <begin position="16"/>
        <end position="36"/>
    </location>
</feature>
<feature type="transmembrane region" description="Helical" evidence="7">
    <location>
        <begin position="42"/>
        <end position="63"/>
    </location>
</feature>
<dbReference type="PROSITE" id="PS50850">
    <property type="entry name" value="MFS"/>
    <property type="match status" value="1"/>
</dbReference>
<dbReference type="InterPro" id="IPR011701">
    <property type="entry name" value="MFS"/>
</dbReference>
<reference evidence="9" key="1">
    <citation type="submission" date="2021-01" db="EMBL/GenBank/DDBJ databases">
        <title>Whole genome shotgun sequence of Virgisporangium aurantiacum NBRC 16421.</title>
        <authorList>
            <person name="Komaki H."/>
            <person name="Tamura T."/>
        </authorList>
    </citation>
    <scope>NUCLEOTIDE SEQUENCE</scope>
    <source>
        <strain evidence="9">NBRC 16421</strain>
    </source>
</reference>
<sequence>MITQPTARLFRSGTKTLAYVAFFSIALPDTLLGVAWPQVHVSLGVSVAALGVLAPVGVLATLLSSASAGYLLRLIGIGALLTVSTGVSAAAVLVLGTAQHFLAVVIAIAMLGIGFGAIDTALNAFAARNFNARAINWMHAAYGLGGVVGPLLVTSVPGLGWRSAYVVVGFTLAALAVAFAVTSPRWAGAEPAATRGGAGPRPRIGAGGALARSIAVFVLEGGMEAATGLWGFVYLTSGRGVPTGVAGAAVAGYWMCSYLGRLAVGLFADRVGPRRVLAWCFAALVPACLVFALPGPGAVTVAALILIGLALAPVFPLLTLTTVDRFPARYVERMVGIQVAAKTAGVAVVPAGVALFVGRFGPAVVGVCLLAVTASCSLMYWWLTRVPPPVPEPAPSPAAAPPRGASSDP</sequence>
<accession>A0A8J4DZE6</accession>
<dbReference type="SUPFAM" id="SSF103473">
    <property type="entry name" value="MFS general substrate transporter"/>
    <property type="match status" value="1"/>
</dbReference>
<feature type="domain" description="Major facilitator superfamily (MFS) profile" evidence="8">
    <location>
        <begin position="14"/>
        <end position="385"/>
    </location>
</feature>
<comment type="caution">
    <text evidence="9">The sequence shown here is derived from an EMBL/GenBank/DDBJ whole genome shotgun (WGS) entry which is preliminary data.</text>
</comment>
<evidence type="ECO:0000256" key="2">
    <source>
        <dbReference type="ARBA" id="ARBA00008335"/>
    </source>
</evidence>
<comment type="subcellular location">
    <subcellularLocation>
        <location evidence="1">Cell membrane</location>
        <topology evidence="1">Multi-pass membrane protein</topology>
    </subcellularLocation>
</comment>
<dbReference type="InterPro" id="IPR020846">
    <property type="entry name" value="MFS_dom"/>
</dbReference>